<dbReference type="PIRSF" id="PIRSF000722">
    <property type="entry name" value="Acetate_prop_kin"/>
    <property type="match status" value="1"/>
</dbReference>
<comment type="caution">
    <text evidence="8">The sequence shown here is derived from an EMBL/GenBank/DDBJ whole genome shotgun (WGS) entry which is preliminary data.</text>
</comment>
<dbReference type="PRINTS" id="PR00471">
    <property type="entry name" value="ACETATEKNASE"/>
</dbReference>
<evidence type="ECO:0000256" key="4">
    <source>
        <dbReference type="ARBA" id="ARBA00022741"/>
    </source>
</evidence>
<keyword evidence="2 8" id="KW-0808">Transferase</keyword>
<dbReference type="GO" id="GO:0008776">
    <property type="term" value="F:acetate kinase activity"/>
    <property type="evidence" value="ECO:0007669"/>
    <property type="project" value="TreeGrafter"/>
</dbReference>
<dbReference type="Pfam" id="PF00871">
    <property type="entry name" value="Acetate_kinase"/>
    <property type="match status" value="1"/>
</dbReference>
<dbReference type="GO" id="GO:0005829">
    <property type="term" value="C:cytosol"/>
    <property type="evidence" value="ECO:0007669"/>
    <property type="project" value="TreeGrafter"/>
</dbReference>
<reference evidence="8" key="1">
    <citation type="submission" date="2016-10" db="EMBL/GenBank/DDBJ databases">
        <title>Sequence of Gallionella enrichment culture.</title>
        <authorList>
            <person name="Poehlein A."/>
            <person name="Muehling M."/>
            <person name="Daniel R."/>
        </authorList>
    </citation>
    <scope>NUCLEOTIDE SEQUENCE</scope>
</reference>
<dbReference type="InterPro" id="IPR043129">
    <property type="entry name" value="ATPase_NBD"/>
</dbReference>
<evidence type="ECO:0000256" key="2">
    <source>
        <dbReference type="ARBA" id="ARBA00022679"/>
    </source>
</evidence>
<keyword evidence="5 8" id="KW-0418">Kinase</keyword>
<dbReference type="GO" id="GO:0005524">
    <property type="term" value="F:ATP binding"/>
    <property type="evidence" value="ECO:0007669"/>
    <property type="project" value="UniProtKB-KW"/>
</dbReference>
<sequence length="400" mass="41687">MSAIVLCLNAGSSSLKFALFDADAAQHASGLPAAMLRGEIDAPGGGSPVLTSVRAGQARQTLKPKAVRGDIGAEVAWLIGWLDRECGAPRPGVVAHRIVHGGQHYTRATRISPAVFADLQALTSLAPLHQGPGLAGVQAAQAALPEAVQVACFDTAFHANHDDTERRYAIPRSWHERGYQRYGFHGLSFDAISRRLRPALGERALGPVVVAHLGSGASLCGLRKLRSVTTTMGFTALDGLVMGTRCGALDPGLVLQWFQRDGLSAAEVGDMLYKHSGLFGVSEISDDTRELLASTDPRARQAIDLFVASIVRQTGAVAAAIGGLDALVFTGGIGTHQPAIRAAVVERLAWLGLALDPAANAAGRLDIASSASRVPILAMDTDEEAVMAAQAAALLLPIAA</sequence>
<dbReference type="HAMAP" id="MF_00020">
    <property type="entry name" value="Acetate_kinase"/>
    <property type="match status" value="1"/>
</dbReference>
<name>A0A1J5QID4_9ZZZZ</name>
<evidence type="ECO:0000256" key="3">
    <source>
        <dbReference type="ARBA" id="ARBA00022723"/>
    </source>
</evidence>
<organism evidence="8">
    <name type="scientific">mine drainage metagenome</name>
    <dbReference type="NCBI Taxonomy" id="410659"/>
    <lineage>
        <taxon>unclassified sequences</taxon>
        <taxon>metagenomes</taxon>
        <taxon>ecological metagenomes</taxon>
    </lineage>
</organism>
<dbReference type="GO" id="GO:0006083">
    <property type="term" value="P:acetate metabolic process"/>
    <property type="evidence" value="ECO:0007669"/>
    <property type="project" value="TreeGrafter"/>
</dbReference>
<protein>
    <submittedName>
        <fullName evidence="8">Putative propionate kinase</fullName>
        <ecNumber evidence="8">2.7.2.15</ecNumber>
    </submittedName>
</protein>
<dbReference type="InterPro" id="IPR000890">
    <property type="entry name" value="Aliphatic_acid_kin_short-chain"/>
</dbReference>
<keyword evidence="3" id="KW-0479">Metal-binding</keyword>
<dbReference type="AlphaFoldDB" id="A0A1J5QID4"/>
<dbReference type="EC" id="2.7.2.15" evidence="8"/>
<dbReference type="PANTHER" id="PTHR21060">
    <property type="entry name" value="ACETATE KINASE"/>
    <property type="match status" value="1"/>
</dbReference>
<dbReference type="InterPro" id="IPR023865">
    <property type="entry name" value="Aliphatic_acid_kinase_CS"/>
</dbReference>
<evidence type="ECO:0000256" key="7">
    <source>
        <dbReference type="ARBA" id="ARBA00022842"/>
    </source>
</evidence>
<dbReference type="SUPFAM" id="SSF53067">
    <property type="entry name" value="Actin-like ATPase domain"/>
    <property type="match status" value="2"/>
</dbReference>
<dbReference type="GO" id="GO:0046872">
    <property type="term" value="F:metal ion binding"/>
    <property type="evidence" value="ECO:0007669"/>
    <property type="project" value="UniProtKB-KW"/>
</dbReference>
<keyword evidence="6" id="KW-0067">ATP-binding</keyword>
<proteinExistence type="inferred from homology"/>
<keyword evidence="7" id="KW-0460">Magnesium</keyword>
<accession>A0A1J5QID4</accession>
<keyword evidence="4" id="KW-0547">Nucleotide-binding</keyword>
<dbReference type="PROSITE" id="PS01075">
    <property type="entry name" value="ACETATE_KINASE_1"/>
    <property type="match status" value="1"/>
</dbReference>
<evidence type="ECO:0000256" key="5">
    <source>
        <dbReference type="ARBA" id="ARBA00022777"/>
    </source>
</evidence>
<gene>
    <name evidence="8" type="primary">pduW_3</name>
    <name evidence="8" type="ORF">GALL_385210</name>
</gene>
<dbReference type="InterPro" id="IPR004372">
    <property type="entry name" value="Ac/propionate_kinase"/>
</dbReference>
<evidence type="ECO:0000313" key="8">
    <source>
        <dbReference type="EMBL" id="OIQ79732.1"/>
    </source>
</evidence>
<keyword evidence="1" id="KW-0963">Cytoplasm</keyword>
<dbReference type="Gene3D" id="3.30.420.40">
    <property type="match status" value="2"/>
</dbReference>
<dbReference type="PANTHER" id="PTHR21060:SF21">
    <property type="entry name" value="ACETATE KINASE"/>
    <property type="match status" value="1"/>
</dbReference>
<evidence type="ECO:0000256" key="1">
    <source>
        <dbReference type="ARBA" id="ARBA00022490"/>
    </source>
</evidence>
<dbReference type="GO" id="GO:0008980">
    <property type="term" value="F:propionate kinase activity"/>
    <property type="evidence" value="ECO:0007669"/>
    <property type="project" value="UniProtKB-EC"/>
</dbReference>
<dbReference type="EMBL" id="MLJW01001167">
    <property type="protein sequence ID" value="OIQ79732.1"/>
    <property type="molecule type" value="Genomic_DNA"/>
</dbReference>
<evidence type="ECO:0000256" key="6">
    <source>
        <dbReference type="ARBA" id="ARBA00022840"/>
    </source>
</evidence>